<evidence type="ECO:0000313" key="2">
    <source>
        <dbReference type="Proteomes" id="UP000240760"/>
    </source>
</evidence>
<keyword evidence="2" id="KW-1185">Reference proteome</keyword>
<dbReference type="Proteomes" id="UP000240760">
    <property type="component" value="Unassembled WGS sequence"/>
</dbReference>
<protein>
    <submittedName>
        <fullName evidence="1">Uncharacterized protein</fullName>
    </submittedName>
</protein>
<name>A0A2T4CAG1_TRILO</name>
<proteinExistence type="predicted"/>
<accession>A0A2T4CAG1</accession>
<sequence>MFSCLLFFLFGSVVPFLGSWGYHGLFAWSFICDIEGWFSEIYICIPIDRFSMRHEIMRVMS</sequence>
<dbReference type="AlphaFoldDB" id="A0A2T4CAG1"/>
<evidence type="ECO:0000313" key="1">
    <source>
        <dbReference type="EMBL" id="PTB78551.1"/>
    </source>
</evidence>
<dbReference type="EMBL" id="KZ679129">
    <property type="protein sequence ID" value="PTB78551.1"/>
    <property type="molecule type" value="Genomic_DNA"/>
</dbReference>
<organism evidence="1 2">
    <name type="scientific">Trichoderma longibrachiatum ATCC 18648</name>
    <dbReference type="NCBI Taxonomy" id="983965"/>
    <lineage>
        <taxon>Eukaryota</taxon>
        <taxon>Fungi</taxon>
        <taxon>Dikarya</taxon>
        <taxon>Ascomycota</taxon>
        <taxon>Pezizomycotina</taxon>
        <taxon>Sordariomycetes</taxon>
        <taxon>Hypocreomycetidae</taxon>
        <taxon>Hypocreales</taxon>
        <taxon>Hypocreaceae</taxon>
        <taxon>Trichoderma</taxon>
    </lineage>
</organism>
<gene>
    <name evidence="1" type="ORF">M440DRAFT_264682</name>
</gene>
<reference evidence="1 2" key="1">
    <citation type="submission" date="2016-07" db="EMBL/GenBank/DDBJ databases">
        <title>Multiple horizontal gene transfer events from other fungi enriched the ability of initially mycotrophic Trichoderma (Ascomycota) to feed on dead plant biomass.</title>
        <authorList>
            <consortium name="DOE Joint Genome Institute"/>
            <person name="Aerts A."/>
            <person name="Atanasova L."/>
            <person name="Chenthamara K."/>
            <person name="Zhang J."/>
            <person name="Grujic M."/>
            <person name="Henrissat B."/>
            <person name="Kuo A."/>
            <person name="Salamov A."/>
            <person name="Lipzen A."/>
            <person name="Labutti K."/>
            <person name="Barry K."/>
            <person name="Miao Y."/>
            <person name="Rahimi M.J."/>
            <person name="Shen Q."/>
            <person name="Grigoriev I.V."/>
            <person name="Kubicek C.P."/>
            <person name="Druzhinina I.S."/>
        </authorList>
    </citation>
    <scope>NUCLEOTIDE SEQUENCE [LARGE SCALE GENOMIC DNA]</scope>
    <source>
        <strain evidence="1 2">ATCC 18648</strain>
    </source>
</reference>